<gene>
    <name evidence="1" type="ORF">MENT_LOCUS19737</name>
</gene>
<protein>
    <submittedName>
        <fullName evidence="1">Uncharacterized protein</fullName>
    </submittedName>
</protein>
<proteinExistence type="predicted"/>
<accession>A0A6V7V0E1</accession>
<organism evidence="1 2">
    <name type="scientific">Meloidogyne enterolobii</name>
    <name type="common">Root-knot nematode worm</name>
    <name type="synonym">Meloidogyne mayaguensis</name>
    <dbReference type="NCBI Taxonomy" id="390850"/>
    <lineage>
        <taxon>Eukaryota</taxon>
        <taxon>Metazoa</taxon>
        <taxon>Ecdysozoa</taxon>
        <taxon>Nematoda</taxon>
        <taxon>Chromadorea</taxon>
        <taxon>Rhabditida</taxon>
        <taxon>Tylenchina</taxon>
        <taxon>Tylenchomorpha</taxon>
        <taxon>Tylenchoidea</taxon>
        <taxon>Meloidogynidae</taxon>
        <taxon>Meloidogyninae</taxon>
        <taxon>Meloidogyne</taxon>
    </lineage>
</organism>
<reference evidence="1 2" key="1">
    <citation type="submission" date="2020-08" db="EMBL/GenBank/DDBJ databases">
        <authorList>
            <person name="Koutsovoulos G."/>
            <person name="Danchin GJ E."/>
        </authorList>
    </citation>
    <scope>NUCLEOTIDE SEQUENCE [LARGE SCALE GENOMIC DNA]</scope>
</reference>
<dbReference type="AlphaFoldDB" id="A0A6V7V0E1"/>
<sequence length="69" mass="8740">MLLVFRYYDSEQSFISIYFNILPIFPLFQYYVLFANYFNIFAYFYQNFGIFHKFYEKSEKIWLHDLPKF</sequence>
<name>A0A6V7V0E1_MELEN</name>
<evidence type="ECO:0000313" key="1">
    <source>
        <dbReference type="EMBL" id="CAD2168372.1"/>
    </source>
</evidence>
<comment type="caution">
    <text evidence="1">The sequence shown here is derived from an EMBL/GenBank/DDBJ whole genome shotgun (WGS) entry which is preliminary data.</text>
</comment>
<evidence type="ECO:0000313" key="2">
    <source>
        <dbReference type="Proteomes" id="UP000580250"/>
    </source>
</evidence>
<dbReference type="Proteomes" id="UP000580250">
    <property type="component" value="Unassembled WGS sequence"/>
</dbReference>
<dbReference type="EMBL" id="CAJEWN010000140">
    <property type="protein sequence ID" value="CAD2168372.1"/>
    <property type="molecule type" value="Genomic_DNA"/>
</dbReference>